<comment type="caution">
    <text evidence="6">The sequence shown here is derived from an EMBL/GenBank/DDBJ whole genome shotgun (WGS) entry which is preliminary data.</text>
</comment>
<name>A0ABQ9UJG7_SAGOE</name>
<evidence type="ECO:0000256" key="1">
    <source>
        <dbReference type="ARBA" id="ARBA00009646"/>
    </source>
</evidence>
<dbReference type="InterPro" id="IPR011024">
    <property type="entry name" value="G_crystallin-like"/>
</dbReference>
<dbReference type="PANTHER" id="PTHR11818">
    <property type="entry name" value="BETA/GAMMA CRYSTALLIN"/>
    <property type="match status" value="1"/>
</dbReference>
<comment type="similarity">
    <text evidence="1">Belongs to the beta/gamma-crystallin family.</text>
</comment>
<evidence type="ECO:0000256" key="4">
    <source>
        <dbReference type="SAM" id="MobiDB-lite"/>
    </source>
</evidence>
<evidence type="ECO:0000256" key="3">
    <source>
        <dbReference type="ARBA" id="ARBA00022737"/>
    </source>
</evidence>
<organism evidence="6 7">
    <name type="scientific">Saguinus oedipus</name>
    <name type="common">Cotton-top tamarin</name>
    <name type="synonym">Oedipomidas oedipus</name>
    <dbReference type="NCBI Taxonomy" id="9490"/>
    <lineage>
        <taxon>Eukaryota</taxon>
        <taxon>Metazoa</taxon>
        <taxon>Chordata</taxon>
        <taxon>Craniata</taxon>
        <taxon>Vertebrata</taxon>
        <taxon>Euteleostomi</taxon>
        <taxon>Mammalia</taxon>
        <taxon>Eutheria</taxon>
        <taxon>Euarchontoglires</taxon>
        <taxon>Primates</taxon>
        <taxon>Haplorrhini</taxon>
        <taxon>Platyrrhini</taxon>
        <taxon>Cebidae</taxon>
        <taxon>Callitrichinae</taxon>
        <taxon>Saguinus</taxon>
    </lineage>
</organism>
<accession>A0ABQ9UJG7</accession>
<gene>
    <name evidence="6" type="ORF">P7K49_025944</name>
</gene>
<dbReference type="InterPro" id="IPR050252">
    <property type="entry name" value="Beta/Gamma-Crystallin"/>
</dbReference>
<reference evidence="6 7" key="1">
    <citation type="submission" date="2023-05" db="EMBL/GenBank/DDBJ databases">
        <title>B98-5 Cell Line De Novo Hybrid Assembly: An Optical Mapping Approach.</title>
        <authorList>
            <person name="Kananen K."/>
            <person name="Auerbach J.A."/>
            <person name="Kautto E."/>
            <person name="Blachly J.S."/>
        </authorList>
    </citation>
    <scope>NUCLEOTIDE SEQUENCE [LARGE SCALE GENOMIC DNA]</scope>
    <source>
        <strain evidence="6">B95-8</strain>
        <tissue evidence="6">Cell line</tissue>
    </source>
</reference>
<dbReference type="EMBL" id="JASSZA010000012">
    <property type="protein sequence ID" value="KAK2096910.1"/>
    <property type="molecule type" value="Genomic_DNA"/>
</dbReference>
<sequence length="88" mass="9903">MAPTLEAADHARHQAGQASPVSEMAREGQGGFPAAPDPRSLTSRWVLYEEPNYHSCMYVVDRGDFRSFCDWEAHSARVQSLCRVVNFF</sequence>
<feature type="domain" description="Beta/gamma crystallin 'Greek key'" evidence="5">
    <location>
        <begin position="44"/>
        <end position="83"/>
    </location>
</feature>
<keyword evidence="7" id="KW-1185">Reference proteome</keyword>
<dbReference type="Proteomes" id="UP001266305">
    <property type="component" value="Unassembled WGS sequence"/>
</dbReference>
<dbReference type="InterPro" id="IPR001064">
    <property type="entry name" value="Beta/gamma_crystallin"/>
</dbReference>
<dbReference type="PANTHER" id="PTHR11818:SF22">
    <property type="entry name" value="GAMMA-CRYSTALLIN N"/>
    <property type="match status" value="1"/>
</dbReference>
<evidence type="ECO:0000259" key="5">
    <source>
        <dbReference type="Pfam" id="PF00030"/>
    </source>
</evidence>
<feature type="region of interest" description="Disordered" evidence="4">
    <location>
        <begin position="1"/>
        <end position="39"/>
    </location>
</feature>
<dbReference type="SUPFAM" id="SSF49695">
    <property type="entry name" value="gamma-Crystallin-like"/>
    <property type="match status" value="1"/>
</dbReference>
<comment type="subunit">
    <text evidence="2">Monomer.</text>
</comment>
<evidence type="ECO:0000313" key="6">
    <source>
        <dbReference type="EMBL" id="KAK2096910.1"/>
    </source>
</evidence>
<dbReference type="Pfam" id="PF00030">
    <property type="entry name" value="Crystall"/>
    <property type="match status" value="1"/>
</dbReference>
<keyword evidence="3" id="KW-0677">Repeat</keyword>
<evidence type="ECO:0000256" key="2">
    <source>
        <dbReference type="ARBA" id="ARBA00011245"/>
    </source>
</evidence>
<evidence type="ECO:0000313" key="7">
    <source>
        <dbReference type="Proteomes" id="UP001266305"/>
    </source>
</evidence>
<protein>
    <recommendedName>
        <fullName evidence="5">Beta/gamma crystallin 'Greek key' domain-containing protein</fullName>
    </recommendedName>
</protein>
<proteinExistence type="inferred from homology"/>
<dbReference type="Gene3D" id="2.60.20.10">
    <property type="entry name" value="Crystallins"/>
    <property type="match status" value="1"/>
</dbReference>